<dbReference type="Proteomes" id="UP000324705">
    <property type="component" value="Chromosome 1B"/>
</dbReference>
<dbReference type="InterPro" id="IPR044235">
    <property type="entry name" value="RNFT1/2"/>
</dbReference>
<feature type="transmembrane region" description="Helical" evidence="6">
    <location>
        <begin position="6"/>
        <end position="27"/>
    </location>
</feature>
<keyword evidence="2 6" id="KW-0812">Transmembrane</keyword>
<accession>A0A9R0V827</accession>
<keyword evidence="4 6" id="KW-1133">Transmembrane helix</keyword>
<evidence type="ECO:0000313" key="8">
    <source>
        <dbReference type="Proteomes" id="UP000324705"/>
    </source>
</evidence>
<keyword evidence="8" id="KW-1185">Reference proteome</keyword>
<reference evidence="7 8" key="1">
    <citation type="submission" date="2017-09" db="EMBL/GenBank/DDBJ databases">
        <authorList>
            <consortium name="International Durum Wheat Genome Sequencing Consortium (IDWGSC)"/>
            <person name="Milanesi L."/>
        </authorList>
    </citation>
    <scope>NUCLEOTIDE SEQUENCE [LARGE SCALE GENOMIC DNA]</scope>
    <source>
        <strain evidence="8">cv. Svevo</strain>
    </source>
</reference>
<evidence type="ECO:0000256" key="5">
    <source>
        <dbReference type="ARBA" id="ARBA00023136"/>
    </source>
</evidence>
<sequence length="75" mass="8840">MGFSFLLFSTVFQCICLCLNFTFIHIWKFQLMIVLFCFCSRFERERTCPLCRALVKPADIRSFGDGSTSLFFQLF</sequence>
<dbReference type="PANTHER" id="PTHR15860">
    <property type="entry name" value="UNCHARACTERIZED RING FINGER-CONTAINING PROTEIN"/>
    <property type="match status" value="1"/>
</dbReference>
<name>A0A9R0V827_TRITD</name>
<evidence type="ECO:0008006" key="9">
    <source>
        <dbReference type="Google" id="ProtNLM"/>
    </source>
</evidence>
<dbReference type="AlphaFoldDB" id="A0A9R0V827"/>
<evidence type="ECO:0000256" key="6">
    <source>
        <dbReference type="SAM" id="Phobius"/>
    </source>
</evidence>
<comment type="subcellular location">
    <subcellularLocation>
        <location evidence="1">Membrane</location>
        <topology evidence="1">Multi-pass membrane protein</topology>
    </subcellularLocation>
</comment>
<dbReference type="PANTHER" id="PTHR15860:SF0">
    <property type="entry name" value="LP20373P"/>
    <property type="match status" value="1"/>
</dbReference>
<evidence type="ECO:0000313" key="7">
    <source>
        <dbReference type="EMBL" id="VAH15677.1"/>
    </source>
</evidence>
<dbReference type="GO" id="GO:0061630">
    <property type="term" value="F:ubiquitin protein ligase activity"/>
    <property type="evidence" value="ECO:0007669"/>
    <property type="project" value="InterPro"/>
</dbReference>
<keyword evidence="3" id="KW-0833">Ubl conjugation pathway</keyword>
<proteinExistence type="predicted"/>
<organism evidence="7 8">
    <name type="scientific">Triticum turgidum subsp. durum</name>
    <name type="common">Durum wheat</name>
    <name type="synonym">Triticum durum</name>
    <dbReference type="NCBI Taxonomy" id="4567"/>
    <lineage>
        <taxon>Eukaryota</taxon>
        <taxon>Viridiplantae</taxon>
        <taxon>Streptophyta</taxon>
        <taxon>Embryophyta</taxon>
        <taxon>Tracheophyta</taxon>
        <taxon>Spermatophyta</taxon>
        <taxon>Magnoliopsida</taxon>
        <taxon>Liliopsida</taxon>
        <taxon>Poales</taxon>
        <taxon>Poaceae</taxon>
        <taxon>BOP clade</taxon>
        <taxon>Pooideae</taxon>
        <taxon>Triticodae</taxon>
        <taxon>Triticeae</taxon>
        <taxon>Triticinae</taxon>
        <taxon>Triticum</taxon>
    </lineage>
</organism>
<dbReference type="GO" id="GO:0016020">
    <property type="term" value="C:membrane"/>
    <property type="evidence" value="ECO:0007669"/>
    <property type="project" value="UniProtKB-SubCell"/>
</dbReference>
<protein>
    <recommendedName>
        <fullName evidence="9">RING-type domain-containing protein</fullName>
    </recommendedName>
</protein>
<dbReference type="GO" id="GO:1904294">
    <property type="term" value="P:positive regulation of ERAD pathway"/>
    <property type="evidence" value="ECO:0007669"/>
    <property type="project" value="InterPro"/>
</dbReference>
<evidence type="ECO:0000256" key="4">
    <source>
        <dbReference type="ARBA" id="ARBA00022989"/>
    </source>
</evidence>
<evidence type="ECO:0000256" key="1">
    <source>
        <dbReference type="ARBA" id="ARBA00004141"/>
    </source>
</evidence>
<gene>
    <name evidence="7" type="ORF">TRITD_1Bv1G080860</name>
</gene>
<evidence type="ECO:0000256" key="3">
    <source>
        <dbReference type="ARBA" id="ARBA00022786"/>
    </source>
</evidence>
<dbReference type="Gramene" id="TRITD1Bv1G080860.1">
    <property type="protein sequence ID" value="TRITD1Bv1G080860.1"/>
    <property type="gene ID" value="TRITD1Bv1G080860"/>
</dbReference>
<keyword evidence="5 6" id="KW-0472">Membrane</keyword>
<evidence type="ECO:0000256" key="2">
    <source>
        <dbReference type="ARBA" id="ARBA00022692"/>
    </source>
</evidence>
<dbReference type="EMBL" id="LT934112">
    <property type="protein sequence ID" value="VAH15677.1"/>
    <property type="molecule type" value="Genomic_DNA"/>
</dbReference>